<evidence type="ECO:0000256" key="1">
    <source>
        <dbReference type="ARBA" id="ARBA00004308"/>
    </source>
</evidence>
<dbReference type="AlphaFoldDB" id="A0A7J7F4Z0"/>
<feature type="region of interest" description="Disordered" evidence="10">
    <location>
        <begin position="1"/>
        <end position="30"/>
    </location>
</feature>
<evidence type="ECO:0000256" key="5">
    <source>
        <dbReference type="ARBA" id="ARBA00022989"/>
    </source>
</evidence>
<dbReference type="InterPro" id="IPR059116">
    <property type="entry name" value="P2X_receptor"/>
</dbReference>
<accession>A0A7J7F4Z0</accession>
<dbReference type="EMBL" id="JACDTQ010001372">
    <property type="protein sequence ID" value="KAF5923027.1"/>
    <property type="molecule type" value="Genomic_DNA"/>
</dbReference>
<keyword evidence="9" id="KW-0407">Ion channel</keyword>
<dbReference type="Proteomes" id="UP000551758">
    <property type="component" value="Unassembled WGS sequence"/>
</dbReference>
<keyword evidence="4" id="KW-0812">Transmembrane</keyword>
<keyword evidence="8" id="KW-1071">Ligand-gated ion channel</keyword>
<dbReference type="InterPro" id="IPR027309">
    <property type="entry name" value="P2X_extracellular_dom_sf"/>
</dbReference>
<feature type="compositionally biased region" description="Polar residues" evidence="10">
    <location>
        <begin position="8"/>
        <end position="29"/>
    </location>
</feature>
<keyword evidence="3" id="KW-0813">Transport</keyword>
<evidence type="ECO:0000256" key="10">
    <source>
        <dbReference type="SAM" id="MobiDB-lite"/>
    </source>
</evidence>
<evidence type="ECO:0000256" key="4">
    <source>
        <dbReference type="ARBA" id="ARBA00022692"/>
    </source>
</evidence>
<keyword evidence="12" id="KW-1185">Reference proteome</keyword>
<protein>
    <submittedName>
        <fullName evidence="11">Uncharacterized protein</fullName>
    </submittedName>
</protein>
<feature type="region of interest" description="Disordered" evidence="10">
    <location>
        <begin position="291"/>
        <end position="331"/>
    </location>
</feature>
<evidence type="ECO:0000313" key="12">
    <source>
        <dbReference type="Proteomes" id="UP000551758"/>
    </source>
</evidence>
<comment type="similarity">
    <text evidence="2">Belongs to the P2X receptor family.</text>
</comment>
<gene>
    <name evidence="11" type="ORF">HPG69_016492</name>
</gene>
<name>A0A7J7F4Z0_DICBM</name>
<evidence type="ECO:0000256" key="8">
    <source>
        <dbReference type="ARBA" id="ARBA00023286"/>
    </source>
</evidence>
<keyword evidence="7" id="KW-0472">Membrane</keyword>
<organism evidence="11 12">
    <name type="scientific">Diceros bicornis minor</name>
    <name type="common">South-central black rhinoceros</name>
    <dbReference type="NCBI Taxonomy" id="77932"/>
    <lineage>
        <taxon>Eukaryota</taxon>
        <taxon>Metazoa</taxon>
        <taxon>Chordata</taxon>
        <taxon>Craniata</taxon>
        <taxon>Vertebrata</taxon>
        <taxon>Euteleostomi</taxon>
        <taxon>Mammalia</taxon>
        <taxon>Eutheria</taxon>
        <taxon>Laurasiatheria</taxon>
        <taxon>Perissodactyla</taxon>
        <taxon>Rhinocerotidae</taxon>
        <taxon>Diceros</taxon>
    </lineage>
</organism>
<evidence type="ECO:0000256" key="6">
    <source>
        <dbReference type="ARBA" id="ARBA00023065"/>
    </source>
</evidence>
<dbReference type="Pfam" id="PF00864">
    <property type="entry name" value="P2X_receptor"/>
    <property type="match status" value="1"/>
</dbReference>
<evidence type="ECO:0000256" key="7">
    <source>
        <dbReference type="ARBA" id="ARBA00023136"/>
    </source>
</evidence>
<evidence type="ECO:0000313" key="11">
    <source>
        <dbReference type="EMBL" id="KAF5923027.1"/>
    </source>
</evidence>
<reference evidence="11 12" key="1">
    <citation type="journal article" date="2020" name="Mol. Biol. Evol.">
        <title>Interspecific Gene Flow and the Evolution of Specialization in Black and White Rhinoceros.</title>
        <authorList>
            <person name="Moodley Y."/>
            <person name="Westbury M.V."/>
            <person name="Russo I.M."/>
            <person name="Gopalakrishnan S."/>
            <person name="Rakotoarivelo A."/>
            <person name="Olsen R.A."/>
            <person name="Prost S."/>
            <person name="Tunstall T."/>
            <person name="Ryder O.A."/>
            <person name="Dalen L."/>
            <person name="Bruford M.W."/>
        </authorList>
    </citation>
    <scope>NUCLEOTIDE SEQUENCE [LARGE SCALE GENOMIC DNA]</scope>
    <source>
        <strain evidence="11">SBR-YM</strain>
        <tissue evidence="11">Skin</tissue>
    </source>
</reference>
<sequence length="331" mass="34745">MCCGRTTLPITSSPGGPSLPQKATRSGTWTPDFCHRQTQRGSYDPDRGAGELFVAHGRLGEAAAGIKTGQCMEFNGTHRPCEIWGWCLMESDTVPMSNALETWDATYIKCCYCDPGFSPTASCSTWGTSWPQLEGSVRTWYCWWVCGGQDSRRALGEGPGPSAGGPLMRCVQGGAVGIHVHCDCDLDAGGVAAPLPTCCSSARSPSTYPPVVAGTDHSLAHPSEPSAVCGGVPRGRRECSQLQVRLHRLHLASVLSPLASTPYVPKPTAGVCLGTLLPSSPQEARFSWRTKSEEGSCGPAGTLGHTLEDGGWSCGLPSSSAGKGPEGHSQP</sequence>
<proteinExistence type="inferred from homology"/>
<comment type="subcellular location">
    <subcellularLocation>
        <location evidence="1">Endomembrane system</location>
    </subcellularLocation>
</comment>
<evidence type="ECO:0000256" key="3">
    <source>
        <dbReference type="ARBA" id="ARBA00022448"/>
    </source>
</evidence>
<evidence type="ECO:0000256" key="2">
    <source>
        <dbReference type="ARBA" id="ARBA00009848"/>
    </source>
</evidence>
<dbReference type="Gene3D" id="2.60.490.10">
    <property type="entry name" value="atp-gated p2x4 ion channel domain"/>
    <property type="match status" value="1"/>
</dbReference>
<keyword evidence="6" id="KW-0406">Ion transport</keyword>
<evidence type="ECO:0000256" key="9">
    <source>
        <dbReference type="ARBA" id="ARBA00023303"/>
    </source>
</evidence>
<keyword evidence="5" id="KW-1133">Transmembrane helix</keyword>
<comment type="caution">
    <text evidence="11">The sequence shown here is derived from an EMBL/GenBank/DDBJ whole genome shotgun (WGS) entry which is preliminary data.</text>
</comment>